<dbReference type="PANTHER" id="PTHR12315:SF0">
    <property type="entry name" value="7SK SNRNA METHYLPHOSPHATE CAPPING ENZYME"/>
    <property type="match status" value="1"/>
</dbReference>
<feature type="compositionally biased region" description="Polar residues" evidence="7">
    <location>
        <begin position="81"/>
        <end position="104"/>
    </location>
</feature>
<dbReference type="EMBL" id="KV419397">
    <property type="protein sequence ID" value="KZS97210.1"/>
    <property type="molecule type" value="Genomic_DNA"/>
</dbReference>
<name>A0A164YTC1_9AGAM</name>
<dbReference type="GO" id="GO:0008171">
    <property type="term" value="F:O-methyltransferase activity"/>
    <property type="evidence" value="ECO:0007669"/>
    <property type="project" value="UniProtKB-UniRule"/>
</dbReference>
<accession>A0A164YTC1</accession>
<dbReference type="AlphaFoldDB" id="A0A164YTC1"/>
<dbReference type="InterPro" id="IPR029063">
    <property type="entry name" value="SAM-dependent_MTases_sf"/>
</dbReference>
<dbReference type="Proteomes" id="UP000076722">
    <property type="component" value="Unassembled WGS sequence"/>
</dbReference>
<keyword evidence="10" id="KW-1185">Reference proteome</keyword>
<dbReference type="Gene3D" id="3.40.50.150">
    <property type="entry name" value="Vaccinia Virus protein VP39"/>
    <property type="match status" value="1"/>
</dbReference>
<evidence type="ECO:0000256" key="1">
    <source>
        <dbReference type="ARBA" id="ARBA00008361"/>
    </source>
</evidence>
<evidence type="ECO:0000256" key="3">
    <source>
        <dbReference type="ARBA" id="ARBA00022679"/>
    </source>
</evidence>
<dbReference type="OrthoDB" id="540004at2759"/>
<evidence type="ECO:0000256" key="2">
    <source>
        <dbReference type="ARBA" id="ARBA00022603"/>
    </source>
</evidence>
<feature type="domain" description="Bin3-type SAM" evidence="8">
    <location>
        <begin position="21"/>
        <end position="295"/>
    </location>
</feature>
<keyword evidence="2 6" id="KW-0489">Methyltransferase</keyword>
<gene>
    <name evidence="9" type="ORF">SISNIDRAFT_472974</name>
</gene>
<dbReference type="InterPro" id="IPR039772">
    <property type="entry name" value="Bin3-like"/>
</dbReference>
<evidence type="ECO:0000259" key="8">
    <source>
        <dbReference type="PROSITE" id="PS51515"/>
    </source>
</evidence>
<organism evidence="9 10">
    <name type="scientific">Sistotremastrum niveocremeum HHB9708</name>
    <dbReference type="NCBI Taxonomy" id="1314777"/>
    <lineage>
        <taxon>Eukaryota</taxon>
        <taxon>Fungi</taxon>
        <taxon>Dikarya</taxon>
        <taxon>Basidiomycota</taxon>
        <taxon>Agaricomycotina</taxon>
        <taxon>Agaricomycetes</taxon>
        <taxon>Sistotremastrales</taxon>
        <taxon>Sistotremastraceae</taxon>
        <taxon>Sertulicium</taxon>
        <taxon>Sertulicium niveocremeum</taxon>
    </lineage>
</organism>
<dbReference type="InterPro" id="IPR010675">
    <property type="entry name" value="Bin3_C"/>
</dbReference>
<dbReference type="PANTHER" id="PTHR12315">
    <property type="entry name" value="BICOID-INTERACTING PROTEIN RELATED"/>
    <property type="match status" value="1"/>
</dbReference>
<evidence type="ECO:0000256" key="6">
    <source>
        <dbReference type="RuleBase" id="RU367087"/>
    </source>
</evidence>
<dbReference type="Pfam" id="PF13847">
    <property type="entry name" value="Methyltransf_31"/>
    <property type="match status" value="1"/>
</dbReference>
<keyword evidence="4 5" id="KW-0949">S-adenosyl-L-methionine</keyword>
<comment type="similarity">
    <text evidence="1 6">Belongs to the methyltransferase superfamily.</text>
</comment>
<dbReference type="STRING" id="1314777.A0A164YTC1"/>
<reference evidence="9 10" key="1">
    <citation type="journal article" date="2016" name="Mol. Biol. Evol.">
        <title>Comparative Genomics of Early-Diverging Mushroom-Forming Fungi Provides Insights into the Origins of Lignocellulose Decay Capabilities.</title>
        <authorList>
            <person name="Nagy L.G."/>
            <person name="Riley R."/>
            <person name="Tritt A."/>
            <person name="Adam C."/>
            <person name="Daum C."/>
            <person name="Floudas D."/>
            <person name="Sun H."/>
            <person name="Yadav J.S."/>
            <person name="Pangilinan J."/>
            <person name="Larsson K.H."/>
            <person name="Matsuura K."/>
            <person name="Barry K."/>
            <person name="Labutti K."/>
            <person name="Kuo R."/>
            <person name="Ohm R.A."/>
            <person name="Bhattacharya S.S."/>
            <person name="Shirouzu T."/>
            <person name="Yoshinaga Y."/>
            <person name="Martin F.M."/>
            <person name="Grigoriev I.V."/>
            <person name="Hibbett D.S."/>
        </authorList>
    </citation>
    <scope>NUCLEOTIDE SEQUENCE [LARGE SCALE GENOMIC DNA]</scope>
    <source>
        <strain evidence="9 10">HHB9708</strain>
    </source>
</reference>
<dbReference type="Pfam" id="PF06859">
    <property type="entry name" value="Bin3"/>
    <property type="match status" value="1"/>
</dbReference>
<evidence type="ECO:0000256" key="4">
    <source>
        <dbReference type="ARBA" id="ARBA00022691"/>
    </source>
</evidence>
<evidence type="ECO:0000313" key="9">
    <source>
        <dbReference type="EMBL" id="KZS97210.1"/>
    </source>
</evidence>
<dbReference type="SUPFAM" id="SSF53335">
    <property type="entry name" value="S-adenosyl-L-methionine-dependent methyltransferases"/>
    <property type="match status" value="1"/>
</dbReference>
<dbReference type="InterPro" id="IPR024160">
    <property type="entry name" value="BIN3_SAM-bd_dom"/>
</dbReference>
<feature type="compositionally biased region" description="Low complexity" evidence="7">
    <location>
        <begin position="122"/>
        <end position="133"/>
    </location>
</feature>
<dbReference type="InterPro" id="IPR025714">
    <property type="entry name" value="Methyltranfer_dom"/>
</dbReference>
<protein>
    <recommendedName>
        <fullName evidence="6">RNA methyltransferase</fullName>
        <ecNumber evidence="6">2.1.1.-</ecNumber>
    </recommendedName>
</protein>
<evidence type="ECO:0000256" key="5">
    <source>
        <dbReference type="PROSITE-ProRule" id="PRU00848"/>
    </source>
</evidence>
<dbReference type="PROSITE" id="PS51515">
    <property type="entry name" value="BIN3_SAM"/>
    <property type="match status" value="1"/>
</dbReference>
<dbReference type="GO" id="GO:0017069">
    <property type="term" value="F:snRNA binding"/>
    <property type="evidence" value="ECO:0007669"/>
    <property type="project" value="TreeGrafter"/>
</dbReference>
<dbReference type="GO" id="GO:0008173">
    <property type="term" value="F:RNA methyltransferase activity"/>
    <property type="evidence" value="ECO:0007669"/>
    <property type="project" value="UniProtKB-UniRule"/>
</dbReference>
<sequence length="295" mass="33119">MSAPIHGNYHGYYIKRPSTHDPRLALLPPSFFANKHVLDIGCNEGWVTCEIAQTRRAAKVVGVDIDETLIRAAWKRRRSVWSAQRPHSSTSESQIPSPPSSNLNSRKKRKRHEEDEQDYEDSSNSGFDSGSGPSSVANYFPASLEHTFGPIPIPPSSSSSSASQTEFPHNILFRTCDWVKEGAFEDKSGYDIVLAFSITKWIHLHGGDEGLLAFFRRVHNVLRRDGKFVLEPQPWEGYTKARKMSPLLQENAKTLKLRPDDFAQALRDIGFSEPQKLGSVGEGGFHRPVDVYTKL</sequence>
<evidence type="ECO:0000256" key="7">
    <source>
        <dbReference type="SAM" id="MobiDB-lite"/>
    </source>
</evidence>
<dbReference type="CDD" id="cd02440">
    <property type="entry name" value="AdoMet_MTases"/>
    <property type="match status" value="1"/>
</dbReference>
<feature type="region of interest" description="Disordered" evidence="7">
    <location>
        <begin position="81"/>
        <end position="133"/>
    </location>
</feature>
<dbReference type="EC" id="2.1.1.-" evidence="6"/>
<proteinExistence type="inferred from homology"/>
<dbReference type="GO" id="GO:0032259">
    <property type="term" value="P:methylation"/>
    <property type="evidence" value="ECO:0007669"/>
    <property type="project" value="UniProtKB-KW"/>
</dbReference>
<keyword evidence="3 6" id="KW-0808">Transferase</keyword>
<evidence type="ECO:0000313" key="10">
    <source>
        <dbReference type="Proteomes" id="UP000076722"/>
    </source>
</evidence>
<dbReference type="GO" id="GO:0040031">
    <property type="term" value="P:snRNA modification"/>
    <property type="evidence" value="ECO:0007669"/>
    <property type="project" value="TreeGrafter"/>
</dbReference>